<dbReference type="PANTHER" id="PTHR30627">
    <property type="entry name" value="PEPTIDOGLYCAN D,D-TRANSPEPTIDASE"/>
    <property type="match status" value="1"/>
</dbReference>
<dbReference type="RefSeq" id="WP_188693706.1">
    <property type="nucleotide sequence ID" value="NZ_BMIR01000009.1"/>
</dbReference>
<dbReference type="PANTHER" id="PTHR30627:SF24">
    <property type="entry name" value="PENICILLIN-BINDING PROTEIN 4B"/>
    <property type="match status" value="1"/>
</dbReference>
<accession>A0A8J2YHN7</accession>
<dbReference type="Pfam" id="PF00905">
    <property type="entry name" value="Transpeptidase"/>
    <property type="match status" value="1"/>
</dbReference>
<gene>
    <name evidence="2" type="primary">pbpI</name>
    <name evidence="2" type="ORF">GCM10011391_22390</name>
</gene>
<evidence type="ECO:0000313" key="2">
    <source>
        <dbReference type="EMBL" id="GGE43091.1"/>
    </source>
</evidence>
<sequence>MRNRRIMFIGIAILLIFAGFICRLAQIQLFATTSFSRAHVNLITQSITQRTSQFVINNGRGILLDRTGKVKLNDVEQPALVLFPFLKNRKWPVEKLARIINVPAADMTSAIKRAKEAFVFRGQSLKLTKEQMKQINQLHIVGVQALKVRQPSKEWSDSYVLGTTKENPTAIQKLYPDLLKNGNVTTQTPIGVLGMEKAFDPFLLSKNETKLLYHTSASGEPLFDNSVRVSSKANTEYYPLKVKTTLDTAIQKLAEQAAAKHGLKKGGVVILDAVTSDLLSMVSLPQMDAHHPFANGNQMLKAQYPGSVFKIVTAAAAIQNNLVNDEETFNCNLNPYGTGQGERQLGALNFEDSFAQSCNYTFATLANRLMETDDQTLTRFGKALGLTDKVGWTDDVFRLQNFQQFPDEESNVIWAKGADHHDSKAIAQTAIGQLNVRLTPLSVANMMATISRGGEKQSVRSATEVDYNQPSGVKLTTFPKEGLGDSRLESYTILRLQALLRDVVKDKKGTGHALADASYPVAGKSGTAETDKGHTNEWFAGYFPADDPKYAMVVVNLDHHPGDHKTYEIYHDLVDDLHQLDEARHS</sequence>
<dbReference type="InterPro" id="IPR050515">
    <property type="entry name" value="Beta-lactam/transpept"/>
</dbReference>
<reference evidence="2" key="2">
    <citation type="submission" date="2020-09" db="EMBL/GenBank/DDBJ databases">
        <authorList>
            <person name="Sun Q."/>
            <person name="Zhou Y."/>
        </authorList>
    </citation>
    <scope>NUCLEOTIDE SEQUENCE</scope>
    <source>
        <strain evidence="2">CGMCC 1.15371</strain>
    </source>
</reference>
<dbReference type="SUPFAM" id="SSF56519">
    <property type="entry name" value="Penicillin binding protein dimerisation domain"/>
    <property type="match status" value="1"/>
</dbReference>
<feature type="domain" description="Penicillin-binding protein transpeptidase" evidence="1">
    <location>
        <begin position="266"/>
        <end position="573"/>
    </location>
</feature>
<keyword evidence="3" id="KW-1185">Reference proteome</keyword>
<dbReference type="GO" id="GO:0008658">
    <property type="term" value="F:penicillin binding"/>
    <property type="evidence" value="ECO:0007669"/>
    <property type="project" value="InterPro"/>
</dbReference>
<evidence type="ECO:0000313" key="3">
    <source>
        <dbReference type="Proteomes" id="UP000628775"/>
    </source>
</evidence>
<dbReference type="Gene3D" id="3.40.710.10">
    <property type="entry name" value="DD-peptidase/beta-lactamase superfamily"/>
    <property type="match status" value="1"/>
</dbReference>
<comment type="caution">
    <text evidence="2">The sequence shown here is derived from an EMBL/GenBank/DDBJ whole genome shotgun (WGS) entry which is preliminary data.</text>
</comment>
<reference evidence="2" key="1">
    <citation type="journal article" date="2014" name="Int. J. Syst. Evol. Microbiol.">
        <title>Complete genome sequence of Corynebacterium casei LMG S-19264T (=DSM 44701T), isolated from a smear-ripened cheese.</title>
        <authorList>
            <consortium name="US DOE Joint Genome Institute (JGI-PGF)"/>
            <person name="Walter F."/>
            <person name="Albersmeier A."/>
            <person name="Kalinowski J."/>
            <person name="Ruckert C."/>
        </authorList>
    </citation>
    <scope>NUCLEOTIDE SEQUENCE</scope>
    <source>
        <strain evidence="2">CGMCC 1.15371</strain>
    </source>
</reference>
<dbReference type="Proteomes" id="UP000628775">
    <property type="component" value="Unassembled WGS sequence"/>
</dbReference>
<proteinExistence type="predicted"/>
<dbReference type="SUPFAM" id="SSF56601">
    <property type="entry name" value="beta-lactamase/transpeptidase-like"/>
    <property type="match status" value="1"/>
</dbReference>
<dbReference type="EMBL" id="BMIR01000009">
    <property type="protein sequence ID" value="GGE43091.1"/>
    <property type="molecule type" value="Genomic_DNA"/>
</dbReference>
<dbReference type="GO" id="GO:0071555">
    <property type="term" value="P:cell wall organization"/>
    <property type="evidence" value="ECO:0007669"/>
    <property type="project" value="TreeGrafter"/>
</dbReference>
<dbReference type="AlphaFoldDB" id="A0A8J2YHN7"/>
<dbReference type="GO" id="GO:0071972">
    <property type="term" value="F:peptidoglycan L,D-transpeptidase activity"/>
    <property type="evidence" value="ECO:0007669"/>
    <property type="project" value="TreeGrafter"/>
</dbReference>
<name>A0A8J2YHN7_9BACL</name>
<dbReference type="InterPro" id="IPR036138">
    <property type="entry name" value="PBP_dimer_sf"/>
</dbReference>
<protein>
    <submittedName>
        <fullName evidence="2">Penicillin-binding protein 4B</fullName>
    </submittedName>
</protein>
<evidence type="ECO:0000259" key="1">
    <source>
        <dbReference type="Pfam" id="PF00905"/>
    </source>
</evidence>
<dbReference type="InterPro" id="IPR012338">
    <property type="entry name" value="Beta-lactam/transpept-like"/>
</dbReference>
<dbReference type="InterPro" id="IPR001460">
    <property type="entry name" value="PCN-bd_Tpept"/>
</dbReference>
<organism evidence="2 3">
    <name type="scientific">Pullulanibacillus camelliae</name>
    <dbReference type="NCBI Taxonomy" id="1707096"/>
    <lineage>
        <taxon>Bacteria</taxon>
        <taxon>Bacillati</taxon>
        <taxon>Bacillota</taxon>
        <taxon>Bacilli</taxon>
        <taxon>Bacillales</taxon>
        <taxon>Sporolactobacillaceae</taxon>
        <taxon>Pullulanibacillus</taxon>
    </lineage>
</organism>
<dbReference type="GO" id="GO:0005886">
    <property type="term" value="C:plasma membrane"/>
    <property type="evidence" value="ECO:0007669"/>
    <property type="project" value="TreeGrafter"/>
</dbReference>